<dbReference type="AlphaFoldDB" id="A0A975JV28"/>
<reference evidence="2" key="1">
    <citation type="submission" date="2019-12" db="EMBL/GenBank/DDBJ databases">
        <title>Mycobacterium spongiae sp. nov.</title>
        <authorList>
            <person name="Stinear T."/>
        </authorList>
    </citation>
    <scope>NUCLEOTIDE SEQUENCE</scope>
    <source>
        <strain evidence="2">FSD4b-SM</strain>
    </source>
</reference>
<keyword evidence="3" id="KW-1185">Reference proteome</keyword>
<dbReference type="InterPro" id="IPR033458">
    <property type="entry name" value="DUF5134"/>
</dbReference>
<keyword evidence="1" id="KW-1133">Transmembrane helix</keyword>
<accession>A0A975JV28</accession>
<dbReference type="KEGG" id="mspg:F6B93_01095"/>
<sequence>MIDDLLFRWVVTALFVLSGAQFAGALVTGRHRWTSALSLGLHLAMAVGMVAMAWPWGAGWPTAGAAVFFLLASLWYLTMTIAAAGSGIQRALCSYHGLMMLAMAWMYAVMDGHLLPGGSGTEQRVGSGDSMPGMDMAATGAGSLGWISAGDWFWFLGFAAAAALWTFRSVIERRRGVPPYWHSWAGAAAQALMAAGMAIMFGGRLFHI</sequence>
<proteinExistence type="predicted"/>
<evidence type="ECO:0000313" key="2">
    <source>
        <dbReference type="EMBL" id="QUR65855.1"/>
    </source>
</evidence>
<feature type="transmembrane region" description="Helical" evidence="1">
    <location>
        <begin position="152"/>
        <end position="171"/>
    </location>
</feature>
<feature type="transmembrane region" description="Helical" evidence="1">
    <location>
        <begin position="92"/>
        <end position="110"/>
    </location>
</feature>
<protein>
    <submittedName>
        <fullName evidence="2">DUF5134 domain-containing protein</fullName>
    </submittedName>
</protein>
<feature type="transmembrane region" description="Helical" evidence="1">
    <location>
        <begin position="39"/>
        <end position="57"/>
    </location>
</feature>
<feature type="transmembrane region" description="Helical" evidence="1">
    <location>
        <begin position="183"/>
        <end position="206"/>
    </location>
</feature>
<name>A0A975JV28_9MYCO</name>
<dbReference type="Proteomes" id="UP000682202">
    <property type="component" value="Chromosome"/>
</dbReference>
<organism evidence="2 3">
    <name type="scientific">Mycobacterium spongiae</name>
    <dbReference type="NCBI Taxonomy" id="886343"/>
    <lineage>
        <taxon>Bacteria</taxon>
        <taxon>Bacillati</taxon>
        <taxon>Actinomycetota</taxon>
        <taxon>Actinomycetes</taxon>
        <taxon>Mycobacteriales</taxon>
        <taxon>Mycobacteriaceae</taxon>
        <taxon>Mycobacterium</taxon>
    </lineage>
</organism>
<dbReference type="RefSeq" id="WP_211697297.1">
    <property type="nucleotide sequence ID" value="NZ_CP046600.1"/>
</dbReference>
<keyword evidence="1" id="KW-0812">Transmembrane</keyword>
<dbReference type="EMBL" id="CP046600">
    <property type="protein sequence ID" value="QUR65855.1"/>
    <property type="molecule type" value="Genomic_DNA"/>
</dbReference>
<evidence type="ECO:0000256" key="1">
    <source>
        <dbReference type="SAM" id="Phobius"/>
    </source>
</evidence>
<keyword evidence="1" id="KW-0472">Membrane</keyword>
<feature type="transmembrane region" description="Helical" evidence="1">
    <location>
        <begin position="6"/>
        <end position="27"/>
    </location>
</feature>
<gene>
    <name evidence="2" type="ORF">F6B93_01095</name>
</gene>
<dbReference type="Pfam" id="PF17197">
    <property type="entry name" value="DUF5134"/>
    <property type="match status" value="1"/>
</dbReference>
<feature type="transmembrane region" description="Helical" evidence="1">
    <location>
        <begin position="63"/>
        <end position="85"/>
    </location>
</feature>
<evidence type="ECO:0000313" key="3">
    <source>
        <dbReference type="Proteomes" id="UP000682202"/>
    </source>
</evidence>